<proteinExistence type="predicted"/>
<accession>A0A3S8V0J8</accession>
<dbReference type="AlphaFoldDB" id="A0A3S8V0J8"/>
<organism evidence="2">
    <name type="scientific">Eupelmus sp. ZJUH_2016012</name>
    <dbReference type="NCBI Taxonomy" id="2491156"/>
    <lineage>
        <taxon>Eukaryota</taxon>
        <taxon>Metazoa</taxon>
        <taxon>Ecdysozoa</taxon>
        <taxon>Arthropoda</taxon>
        <taxon>Hexapoda</taxon>
        <taxon>Insecta</taxon>
        <taxon>Pterygota</taxon>
        <taxon>Neoptera</taxon>
        <taxon>Endopterygota</taxon>
        <taxon>Hymenoptera</taxon>
        <taxon>Apocrita</taxon>
        <taxon>Proctotrupomorpha</taxon>
        <taxon>Chalcidoidea</taxon>
        <taxon>Eupelmidae</taxon>
        <taxon>Eupelminae</taxon>
        <taxon>Eupelmus</taxon>
    </lineage>
</organism>
<evidence type="ECO:0000313" key="2">
    <source>
        <dbReference type="EMBL" id="AZL93209.1"/>
    </source>
</evidence>
<keyword evidence="1" id="KW-1133">Transmembrane helix</keyword>
<name>A0A3S8V0J8_9HYME</name>
<reference evidence="2" key="1">
    <citation type="journal article" date="2018" name="Mol. Phylogenet. Evol.">
        <title>Mitochondrial phylogenomics of the Hymenoptera.</title>
        <authorList>
            <person name="Tang P."/>
            <person name="Zhu J.C."/>
            <person name="Zheng B.Y."/>
            <person name="Wei S.J."/>
            <person name="Sharkey M."/>
            <person name="Chen X.X."/>
            <person name="Vogler A.P."/>
        </authorList>
    </citation>
    <scope>NUCLEOTIDE SEQUENCE</scope>
</reference>
<feature type="transmembrane region" description="Helical" evidence="1">
    <location>
        <begin position="12"/>
        <end position="36"/>
    </location>
</feature>
<geneLocation type="mitochondrion" evidence="2"/>
<keyword evidence="1" id="KW-0812">Transmembrane</keyword>
<evidence type="ECO:0000256" key="1">
    <source>
        <dbReference type="SAM" id="Phobius"/>
    </source>
</evidence>
<keyword evidence="1" id="KW-0472">Membrane</keyword>
<protein>
    <submittedName>
        <fullName evidence="2">ATP synthase F0 subunit 8</fullName>
    </submittedName>
</protein>
<keyword evidence="2" id="KW-0496">Mitochondrion</keyword>
<sequence>MPQMSPLLWMNLNILIIVFLLLIMVNVNTLKFNYFIKKLKMVKNKLIFKWLW</sequence>
<dbReference type="EMBL" id="MG923493">
    <property type="protein sequence ID" value="AZL93209.1"/>
    <property type="molecule type" value="Genomic_DNA"/>
</dbReference>
<gene>
    <name evidence="2" type="primary">atp8</name>
</gene>